<organism evidence="1">
    <name type="scientific">hydrothermal vent metagenome</name>
    <dbReference type="NCBI Taxonomy" id="652676"/>
    <lineage>
        <taxon>unclassified sequences</taxon>
        <taxon>metagenomes</taxon>
        <taxon>ecological metagenomes</taxon>
    </lineage>
</organism>
<reference evidence="1" key="1">
    <citation type="submission" date="2016-10" db="EMBL/GenBank/DDBJ databases">
        <authorList>
            <person name="de Groot N.N."/>
        </authorList>
    </citation>
    <scope>NUCLEOTIDE SEQUENCE</scope>
</reference>
<dbReference type="EMBL" id="FPHC01000031">
    <property type="protein sequence ID" value="SFV53740.1"/>
    <property type="molecule type" value="Genomic_DNA"/>
</dbReference>
<proteinExistence type="predicted"/>
<protein>
    <submittedName>
        <fullName evidence="1">Uncharacterized protein</fullName>
    </submittedName>
</protein>
<name>A0A1W1BJN6_9ZZZZ</name>
<sequence length="78" mass="8838">MNEPDINKRVFLLAILKKESDETLDDVTKSLVNAGMFELKEGREILQELKDAQYIVNDQLTIKGIAIAKEAEAEFTLQ</sequence>
<accession>A0A1W1BJN6</accession>
<evidence type="ECO:0000313" key="1">
    <source>
        <dbReference type="EMBL" id="SFV53740.1"/>
    </source>
</evidence>
<dbReference type="AlphaFoldDB" id="A0A1W1BJN6"/>
<gene>
    <name evidence="1" type="ORF">MNB_SV-6-60</name>
</gene>